<protein>
    <submittedName>
        <fullName evidence="1">Uncharacterized protein</fullName>
    </submittedName>
</protein>
<evidence type="ECO:0000313" key="2">
    <source>
        <dbReference type="Proteomes" id="UP000000332"/>
    </source>
</evidence>
<gene>
    <name evidence="1" type="ordered locus">BP951000_0109</name>
</gene>
<accession>D8IA01</accession>
<reference evidence="1 2" key="1">
    <citation type="journal article" date="2010" name="PLoS ONE">
        <title>The complete genome sequence of the pathogenic intestinal spirochete Brachyspira pilosicoli and comparison with other Brachyspira genomes.</title>
        <authorList>
            <person name="Wanchanthuek P."/>
            <person name="Bellgard M.I."/>
            <person name="La T."/>
            <person name="Ryan K."/>
            <person name="Moolhuijzen P."/>
            <person name="Chapman B."/>
            <person name="Black M."/>
            <person name="Schibeci D."/>
            <person name="Hunter A."/>
            <person name="Barrero R."/>
            <person name="Phillips N.D."/>
            <person name="Hampson D.J."/>
        </authorList>
    </citation>
    <scope>NUCLEOTIDE SEQUENCE [LARGE SCALE GENOMIC DNA]</scope>
    <source>
        <strain evidence="2">ATCC BAA-1826 / 95/1000</strain>
    </source>
</reference>
<proteinExistence type="predicted"/>
<dbReference type="STRING" id="759914.BP951000_0109"/>
<keyword evidence="2" id="KW-1185">Reference proteome</keyword>
<organism evidence="1 2">
    <name type="scientific">Brachyspira pilosicoli (strain ATCC BAA-1826 / 95/1000)</name>
    <dbReference type="NCBI Taxonomy" id="759914"/>
    <lineage>
        <taxon>Bacteria</taxon>
        <taxon>Pseudomonadati</taxon>
        <taxon>Spirochaetota</taxon>
        <taxon>Spirochaetia</taxon>
        <taxon>Brachyspirales</taxon>
        <taxon>Brachyspiraceae</taxon>
        <taxon>Brachyspira</taxon>
    </lineage>
</organism>
<dbReference type="EMBL" id="CP002025">
    <property type="protein sequence ID" value="ADK30118.1"/>
    <property type="molecule type" value="Genomic_DNA"/>
</dbReference>
<dbReference type="AlphaFoldDB" id="D8IA01"/>
<sequence length="37" mass="4418">MFLQHKKKGIKSLIAILFPFKNSAFVNLNKHRKYDNK</sequence>
<evidence type="ECO:0000313" key="1">
    <source>
        <dbReference type="EMBL" id="ADK30118.1"/>
    </source>
</evidence>
<dbReference type="Proteomes" id="UP000000332">
    <property type="component" value="Chromosome"/>
</dbReference>
<name>D8IA01_BRAP9</name>
<dbReference type="KEGG" id="bpo:BP951000_0109"/>
<dbReference type="HOGENOM" id="CLU_3340984_0_0_12"/>
<dbReference type="InParanoid" id="D8IA01"/>